<dbReference type="EMBL" id="JAIWYP010000015">
    <property type="protein sequence ID" value="KAH3704676.1"/>
    <property type="molecule type" value="Genomic_DNA"/>
</dbReference>
<feature type="compositionally biased region" description="Basic and acidic residues" evidence="1">
    <location>
        <begin position="68"/>
        <end position="80"/>
    </location>
</feature>
<protein>
    <submittedName>
        <fullName evidence="2">Uncharacterized protein</fullName>
    </submittedName>
</protein>
<dbReference type="AlphaFoldDB" id="A0A9D3YRA6"/>
<gene>
    <name evidence="2" type="ORF">DPMN_079736</name>
</gene>
<sequence length="80" mass="8912">MKQGSTRSSGLSPVPIQGNRSHLRSLTLSRSAMLVRASAVSDRNKRSVWVPSKPVWRSGLANSVAQPGRRDHPYQKRFDL</sequence>
<reference evidence="2" key="2">
    <citation type="submission" date="2020-11" db="EMBL/GenBank/DDBJ databases">
        <authorList>
            <person name="McCartney M.A."/>
            <person name="Auch B."/>
            <person name="Kono T."/>
            <person name="Mallez S."/>
            <person name="Becker A."/>
            <person name="Gohl D.M."/>
            <person name="Silverstein K.A.T."/>
            <person name="Koren S."/>
            <person name="Bechman K.B."/>
            <person name="Herman A."/>
            <person name="Abrahante J.E."/>
            <person name="Garbe J."/>
        </authorList>
    </citation>
    <scope>NUCLEOTIDE SEQUENCE</scope>
    <source>
        <strain evidence="2">Duluth1</strain>
        <tissue evidence="2">Whole animal</tissue>
    </source>
</reference>
<feature type="region of interest" description="Disordered" evidence="1">
    <location>
        <begin position="1"/>
        <end position="23"/>
    </location>
</feature>
<proteinExistence type="predicted"/>
<evidence type="ECO:0000313" key="3">
    <source>
        <dbReference type="Proteomes" id="UP000828390"/>
    </source>
</evidence>
<feature type="compositionally biased region" description="Polar residues" evidence="1">
    <location>
        <begin position="1"/>
        <end position="11"/>
    </location>
</feature>
<name>A0A9D3YRA6_DREPO</name>
<accession>A0A9D3YRA6</accession>
<comment type="caution">
    <text evidence="2">The sequence shown here is derived from an EMBL/GenBank/DDBJ whole genome shotgun (WGS) entry which is preliminary data.</text>
</comment>
<keyword evidence="3" id="KW-1185">Reference proteome</keyword>
<organism evidence="2 3">
    <name type="scientific">Dreissena polymorpha</name>
    <name type="common">Zebra mussel</name>
    <name type="synonym">Mytilus polymorpha</name>
    <dbReference type="NCBI Taxonomy" id="45954"/>
    <lineage>
        <taxon>Eukaryota</taxon>
        <taxon>Metazoa</taxon>
        <taxon>Spiralia</taxon>
        <taxon>Lophotrochozoa</taxon>
        <taxon>Mollusca</taxon>
        <taxon>Bivalvia</taxon>
        <taxon>Autobranchia</taxon>
        <taxon>Heteroconchia</taxon>
        <taxon>Euheterodonta</taxon>
        <taxon>Imparidentia</taxon>
        <taxon>Neoheterodontei</taxon>
        <taxon>Myida</taxon>
        <taxon>Dreissenoidea</taxon>
        <taxon>Dreissenidae</taxon>
        <taxon>Dreissena</taxon>
    </lineage>
</organism>
<dbReference type="Proteomes" id="UP000828390">
    <property type="component" value="Unassembled WGS sequence"/>
</dbReference>
<feature type="region of interest" description="Disordered" evidence="1">
    <location>
        <begin position="61"/>
        <end position="80"/>
    </location>
</feature>
<evidence type="ECO:0000313" key="2">
    <source>
        <dbReference type="EMBL" id="KAH3704676.1"/>
    </source>
</evidence>
<reference evidence="2" key="1">
    <citation type="journal article" date="2019" name="bioRxiv">
        <title>The Genome of the Zebra Mussel, Dreissena polymorpha: A Resource for Invasive Species Research.</title>
        <authorList>
            <person name="McCartney M.A."/>
            <person name="Auch B."/>
            <person name="Kono T."/>
            <person name="Mallez S."/>
            <person name="Zhang Y."/>
            <person name="Obille A."/>
            <person name="Becker A."/>
            <person name="Abrahante J.E."/>
            <person name="Garbe J."/>
            <person name="Badalamenti J.P."/>
            <person name="Herman A."/>
            <person name="Mangelson H."/>
            <person name="Liachko I."/>
            <person name="Sullivan S."/>
            <person name="Sone E.D."/>
            <person name="Koren S."/>
            <person name="Silverstein K.A.T."/>
            <person name="Beckman K.B."/>
            <person name="Gohl D.M."/>
        </authorList>
    </citation>
    <scope>NUCLEOTIDE SEQUENCE</scope>
    <source>
        <strain evidence="2">Duluth1</strain>
        <tissue evidence="2">Whole animal</tissue>
    </source>
</reference>
<evidence type="ECO:0000256" key="1">
    <source>
        <dbReference type="SAM" id="MobiDB-lite"/>
    </source>
</evidence>